<gene>
    <name evidence="1" type="ORF">SAMN05444165_5255</name>
</gene>
<dbReference type="EMBL" id="FSRU01000002">
    <property type="protein sequence ID" value="SIO61508.1"/>
    <property type="molecule type" value="Genomic_DNA"/>
</dbReference>
<dbReference type="OrthoDB" id="9766687at2"/>
<dbReference type="Pfam" id="PF13469">
    <property type="entry name" value="Sulfotransfer_3"/>
    <property type="match status" value="1"/>
</dbReference>
<evidence type="ECO:0000313" key="1">
    <source>
        <dbReference type="EMBL" id="SIO61508.1"/>
    </source>
</evidence>
<dbReference type="Gene3D" id="3.40.50.300">
    <property type="entry name" value="P-loop containing nucleotide triphosphate hydrolases"/>
    <property type="match status" value="1"/>
</dbReference>
<dbReference type="GO" id="GO:0016740">
    <property type="term" value="F:transferase activity"/>
    <property type="evidence" value="ECO:0007669"/>
    <property type="project" value="UniProtKB-KW"/>
</dbReference>
<accession>A0A1N6KY87</accession>
<organism evidence="1 2">
    <name type="scientific">Paraburkholderia phenazinium</name>
    <dbReference type="NCBI Taxonomy" id="60549"/>
    <lineage>
        <taxon>Bacteria</taxon>
        <taxon>Pseudomonadati</taxon>
        <taxon>Pseudomonadota</taxon>
        <taxon>Betaproteobacteria</taxon>
        <taxon>Burkholderiales</taxon>
        <taxon>Burkholderiaceae</taxon>
        <taxon>Paraburkholderia</taxon>
    </lineage>
</organism>
<sequence>MAKQFHLISGLPRSGSTLLCALLRQNPRFHAAMTSPVASLCGAMHAKTCGGEFGVFFDDAKRAELLRGIFGSYYSQVPDGDVVFDTNRSWTGRMALLGALYPESRVICCVREPGWIIDSIERMLQKNPLQLSRMFRFQPGTSVYARADMLMNPESGLIGLAWSTLREAWFGPHGQRLIVVPYDGLAKQPRRTLERLYTELGETPFAHDFDHVSYDEPDYDAHIGMPGLHKVREQVAFEDRRPCIPPDLFAKYSGSSFWMKPELNARGVSVI</sequence>
<reference evidence="1 2" key="1">
    <citation type="submission" date="2016-11" db="EMBL/GenBank/DDBJ databases">
        <authorList>
            <person name="Jaros S."/>
            <person name="Januszkiewicz K."/>
            <person name="Wedrychowicz H."/>
        </authorList>
    </citation>
    <scope>NUCLEOTIDE SEQUENCE [LARGE SCALE GENOMIC DNA]</scope>
    <source>
        <strain evidence="1 2">GAS95</strain>
    </source>
</reference>
<dbReference type="Proteomes" id="UP000185151">
    <property type="component" value="Unassembled WGS sequence"/>
</dbReference>
<name>A0A1N6KY87_9BURK</name>
<dbReference type="AlphaFoldDB" id="A0A1N6KY87"/>
<keyword evidence="2" id="KW-1185">Reference proteome</keyword>
<protein>
    <submittedName>
        <fullName evidence="1">Sulfotransferase</fullName>
    </submittedName>
</protein>
<dbReference type="RefSeq" id="WP_074300266.1">
    <property type="nucleotide sequence ID" value="NZ_FSRU01000002.1"/>
</dbReference>
<dbReference type="InterPro" id="IPR027417">
    <property type="entry name" value="P-loop_NTPase"/>
</dbReference>
<proteinExistence type="predicted"/>
<dbReference type="SUPFAM" id="SSF52540">
    <property type="entry name" value="P-loop containing nucleoside triphosphate hydrolases"/>
    <property type="match status" value="1"/>
</dbReference>
<evidence type="ECO:0000313" key="2">
    <source>
        <dbReference type="Proteomes" id="UP000185151"/>
    </source>
</evidence>
<keyword evidence="1" id="KW-0808">Transferase</keyword>